<dbReference type="Proteomes" id="UP000215914">
    <property type="component" value="Chromosome 13"/>
</dbReference>
<reference evidence="3" key="1">
    <citation type="journal article" date="2017" name="Nature">
        <title>The sunflower genome provides insights into oil metabolism, flowering and Asterid evolution.</title>
        <authorList>
            <person name="Badouin H."/>
            <person name="Gouzy J."/>
            <person name="Grassa C.J."/>
            <person name="Murat F."/>
            <person name="Staton S.E."/>
            <person name="Cottret L."/>
            <person name="Lelandais-Briere C."/>
            <person name="Owens G.L."/>
            <person name="Carrere S."/>
            <person name="Mayjonade B."/>
            <person name="Legrand L."/>
            <person name="Gill N."/>
            <person name="Kane N.C."/>
            <person name="Bowers J.E."/>
            <person name="Hubner S."/>
            <person name="Bellec A."/>
            <person name="Berard A."/>
            <person name="Berges H."/>
            <person name="Blanchet N."/>
            <person name="Boniface M.C."/>
            <person name="Brunel D."/>
            <person name="Catrice O."/>
            <person name="Chaidir N."/>
            <person name="Claudel C."/>
            <person name="Donnadieu C."/>
            <person name="Faraut T."/>
            <person name="Fievet G."/>
            <person name="Helmstetter N."/>
            <person name="King M."/>
            <person name="Knapp S.J."/>
            <person name="Lai Z."/>
            <person name="Le Paslier M.C."/>
            <person name="Lippi Y."/>
            <person name="Lorenzon L."/>
            <person name="Mandel J.R."/>
            <person name="Marage G."/>
            <person name="Marchand G."/>
            <person name="Marquand E."/>
            <person name="Bret-Mestries E."/>
            <person name="Morien E."/>
            <person name="Nambeesan S."/>
            <person name="Nguyen T."/>
            <person name="Pegot-Espagnet P."/>
            <person name="Pouilly N."/>
            <person name="Raftis F."/>
            <person name="Sallet E."/>
            <person name="Schiex T."/>
            <person name="Thomas J."/>
            <person name="Vandecasteele C."/>
            <person name="Vares D."/>
            <person name="Vear F."/>
            <person name="Vautrin S."/>
            <person name="Crespi M."/>
            <person name="Mangin B."/>
            <person name="Burke J.M."/>
            <person name="Salse J."/>
            <person name="Munos S."/>
            <person name="Vincourt P."/>
            <person name="Rieseberg L.H."/>
            <person name="Langlade N.B."/>
        </authorList>
    </citation>
    <scope>NUCLEOTIDE SEQUENCE [LARGE SCALE GENOMIC DNA]</scope>
    <source>
        <strain evidence="3">cv. SF193</strain>
    </source>
</reference>
<dbReference type="InterPro" id="IPR053090">
    <property type="entry name" value="Centromere_KNL-2_homolog"/>
</dbReference>
<dbReference type="EMBL" id="CM007902">
    <property type="protein sequence ID" value="OTG00800.1"/>
    <property type="molecule type" value="Genomic_DNA"/>
</dbReference>
<dbReference type="OMA" id="CANTTKR"/>
<dbReference type="PANTHER" id="PTHR35311:SF1">
    <property type="entry name" value="PROTEIN EMBRYO DEFECTIVE 1674"/>
    <property type="match status" value="1"/>
</dbReference>
<dbReference type="Pfam" id="PF09133">
    <property type="entry name" value="SANTA"/>
    <property type="match status" value="1"/>
</dbReference>
<dbReference type="PANTHER" id="PTHR35311">
    <property type="entry name" value="KINETOCHORE-ASSOCIATED PROTEIN KNL-2 HOMOLOG"/>
    <property type="match status" value="1"/>
</dbReference>
<accession>A0A251SPP2</accession>
<gene>
    <name evidence="2" type="ORF">HannXRQ_Chr13g0395041</name>
</gene>
<dbReference type="InterPro" id="IPR015216">
    <property type="entry name" value="SANTA"/>
</dbReference>
<organism evidence="2 3">
    <name type="scientific">Helianthus annuus</name>
    <name type="common">Common sunflower</name>
    <dbReference type="NCBI Taxonomy" id="4232"/>
    <lineage>
        <taxon>Eukaryota</taxon>
        <taxon>Viridiplantae</taxon>
        <taxon>Streptophyta</taxon>
        <taxon>Embryophyta</taxon>
        <taxon>Tracheophyta</taxon>
        <taxon>Spermatophyta</taxon>
        <taxon>Magnoliopsida</taxon>
        <taxon>eudicotyledons</taxon>
        <taxon>Gunneridae</taxon>
        <taxon>Pentapetalae</taxon>
        <taxon>asterids</taxon>
        <taxon>campanulids</taxon>
        <taxon>Asterales</taxon>
        <taxon>Asteraceae</taxon>
        <taxon>Asteroideae</taxon>
        <taxon>Heliantheae alliance</taxon>
        <taxon>Heliantheae</taxon>
        <taxon>Helianthus</taxon>
    </lineage>
</organism>
<dbReference type="InParanoid" id="A0A251SPP2"/>
<protein>
    <submittedName>
        <fullName evidence="2">Putative SANT associated</fullName>
    </submittedName>
</protein>
<sequence>MPNLVSESKTPISSSKRKSVFLHQWWLIKVEKEPKLGVGGFVNRETFGTRGMRLFGSPSTNKRQNVNIIDDGVQVYGSAAIAKRHDNNTLESVDGIIIRISGCINKSRTLSYGFSPEVCDSFLSGFPCSWEDYASKSSHDRCDDDITKQSLPASFDDLRVTHVRHLLMSGTDSCALNSIIFGDIMKHTEKILNQSVPSVEKISRNSIETEADHNEDDVSLSNLTQKITGEDSKIAVDSHMIKSEEIEDVEDITEKISPKVQAKQRKHLKLMSDQRLYAEEHDPVVAQQLDIWITWYCDALTVSSCPPFLLTVFSFINCGGEIHVTMILNT</sequence>
<proteinExistence type="predicted"/>
<evidence type="ECO:0000259" key="1">
    <source>
        <dbReference type="Pfam" id="PF09133"/>
    </source>
</evidence>
<keyword evidence="3" id="KW-1185">Reference proteome</keyword>
<name>A0A251SPP2_HELAN</name>
<evidence type="ECO:0000313" key="3">
    <source>
        <dbReference type="Proteomes" id="UP000215914"/>
    </source>
</evidence>
<dbReference type="AlphaFoldDB" id="A0A251SPP2"/>
<dbReference type="FunCoup" id="A0A251SPP2">
    <property type="interactions" value="41"/>
</dbReference>
<feature type="domain" description="SANTA" evidence="1">
    <location>
        <begin position="71"/>
        <end position="133"/>
    </location>
</feature>
<evidence type="ECO:0000313" key="2">
    <source>
        <dbReference type="EMBL" id="OTG00800.1"/>
    </source>
</evidence>
<dbReference type="STRING" id="4232.A0A251SPP2"/>